<evidence type="ECO:0000259" key="5">
    <source>
        <dbReference type="Pfam" id="PF09177"/>
    </source>
</evidence>
<dbReference type="GO" id="GO:0012505">
    <property type="term" value="C:endomembrane system"/>
    <property type="evidence" value="ECO:0007669"/>
    <property type="project" value="UniProtKB-SubCell"/>
</dbReference>
<feature type="transmembrane region" description="Helical" evidence="4">
    <location>
        <begin position="543"/>
        <end position="562"/>
    </location>
</feature>
<dbReference type="Pfam" id="PF09177">
    <property type="entry name" value="STX6_10_61_N"/>
    <property type="match status" value="1"/>
</dbReference>
<protein>
    <recommendedName>
        <fullName evidence="5">Syntaxin 6/10/61 N-terminal domain-containing protein</fullName>
    </recommendedName>
</protein>
<keyword evidence="1" id="KW-0813">Transport</keyword>
<proteinExistence type="predicted"/>
<evidence type="ECO:0000256" key="3">
    <source>
        <dbReference type="SAM" id="MobiDB-lite"/>
    </source>
</evidence>
<evidence type="ECO:0000256" key="2">
    <source>
        <dbReference type="ARBA" id="ARBA00046280"/>
    </source>
</evidence>
<evidence type="ECO:0000256" key="4">
    <source>
        <dbReference type="SAM" id="Phobius"/>
    </source>
</evidence>
<dbReference type="GO" id="GO:0048193">
    <property type="term" value="P:Golgi vesicle transport"/>
    <property type="evidence" value="ECO:0007669"/>
    <property type="project" value="InterPro"/>
</dbReference>
<accession>A0A7R8X756</accession>
<gene>
    <name evidence="6" type="ORF">DSTB1V02_LOCUS2226</name>
</gene>
<dbReference type="AlphaFoldDB" id="A0A7R8X756"/>
<feature type="compositionally biased region" description="Basic and acidic residues" evidence="3">
    <location>
        <begin position="439"/>
        <end position="449"/>
    </location>
</feature>
<evidence type="ECO:0000256" key="1">
    <source>
        <dbReference type="ARBA" id="ARBA00022927"/>
    </source>
</evidence>
<dbReference type="EMBL" id="LR899756">
    <property type="protein sequence ID" value="CAD7242255.1"/>
    <property type="molecule type" value="Genomic_DNA"/>
</dbReference>
<organism evidence="6">
    <name type="scientific">Darwinula stevensoni</name>
    <dbReference type="NCBI Taxonomy" id="69355"/>
    <lineage>
        <taxon>Eukaryota</taxon>
        <taxon>Metazoa</taxon>
        <taxon>Ecdysozoa</taxon>
        <taxon>Arthropoda</taxon>
        <taxon>Crustacea</taxon>
        <taxon>Oligostraca</taxon>
        <taxon>Ostracoda</taxon>
        <taxon>Podocopa</taxon>
        <taxon>Podocopida</taxon>
        <taxon>Darwinulocopina</taxon>
        <taxon>Darwinuloidea</taxon>
        <taxon>Darwinulidae</taxon>
        <taxon>Darwinula</taxon>
    </lineage>
</organism>
<sequence length="563" mass="62557">MRSGDDGACHATPFRENALVQSPKEEVPIDENPWTILTSPSSPHHPHLTILTSPSSPHHPHRCQQAFMQTRGMFDNEAIISHLVLEQRREKGRMLLLACLLLGIQGGAAQLAPGIYYDQRMYTILSGMEVHINNPLRHLVTPTRQDCAYYCTADFNNCNGFSVQSLAPTQWDCNLNGLSSTKSVNMTDAPVVVYYAAGTGLTSVPPGFQFLGGDSGLVYARAMAPRLNQTDAAKNCSAAGGLILSDDHGPVIHQAVVAQARAMDPVFWDTGNTIVHLGAELQADNRTWMFPSGATFIPNANDPNQFWMDHAPTGEAGRNCLFLVSPDGRWIDWYCSHMASFLCAFVLPELDKGLQNARDLYHQLLDLDTKPPSNVRKGDVVWTKNGLQNILRTIEWDLKDLEDSHELSKKNARTLKLDDSALEERRRYMDEVRTEIAGMRERFDLKKPNDSASRSQPRPDEGEQTSIPPFSLLLSSAGPSRSRKEEAHVSLDAGEDVLFQDPRHPYMGERTFVPKEHRRDGAESYLDTTIKTVGGVLQGRRQWAAIGILSGICVIVITLIFVF</sequence>
<dbReference type="InterPro" id="IPR016187">
    <property type="entry name" value="CTDL_fold"/>
</dbReference>
<dbReference type="InterPro" id="IPR015260">
    <property type="entry name" value="Syntaxin-6/10/61_N"/>
</dbReference>
<dbReference type="InterPro" id="IPR018378">
    <property type="entry name" value="C-type_lectin_CS"/>
</dbReference>
<keyword evidence="4" id="KW-0472">Membrane</keyword>
<keyword evidence="7" id="KW-1185">Reference proteome</keyword>
<dbReference type="InterPro" id="IPR016186">
    <property type="entry name" value="C-type_lectin-like/link_sf"/>
</dbReference>
<dbReference type="PROSITE" id="PS00615">
    <property type="entry name" value="C_TYPE_LECTIN_1"/>
    <property type="match status" value="1"/>
</dbReference>
<feature type="region of interest" description="Disordered" evidence="3">
    <location>
        <begin position="439"/>
        <end position="477"/>
    </location>
</feature>
<comment type="subcellular location">
    <subcellularLocation>
        <location evidence="2">Endomembrane system</location>
        <topology evidence="2">Single-pass type IV membrane protein</topology>
    </subcellularLocation>
</comment>
<dbReference type="GO" id="GO:0016020">
    <property type="term" value="C:membrane"/>
    <property type="evidence" value="ECO:0007669"/>
    <property type="project" value="InterPro"/>
</dbReference>
<dbReference type="CDD" id="cd00037">
    <property type="entry name" value="CLECT"/>
    <property type="match status" value="1"/>
</dbReference>
<dbReference type="Gene3D" id="1.20.58.90">
    <property type="match status" value="1"/>
</dbReference>
<dbReference type="SUPFAM" id="SSF47661">
    <property type="entry name" value="t-snare proteins"/>
    <property type="match status" value="1"/>
</dbReference>
<dbReference type="GO" id="GO:0015031">
    <property type="term" value="P:protein transport"/>
    <property type="evidence" value="ECO:0007669"/>
    <property type="project" value="UniProtKB-KW"/>
</dbReference>
<name>A0A7R8X756_9CRUS</name>
<dbReference type="EMBL" id="CAJPEV010000239">
    <property type="protein sequence ID" value="CAG0882828.1"/>
    <property type="molecule type" value="Genomic_DNA"/>
</dbReference>
<keyword evidence="4" id="KW-1133">Transmembrane helix</keyword>
<feature type="domain" description="Syntaxin 6/10/61 N-terminal" evidence="5">
    <location>
        <begin position="349"/>
        <end position="440"/>
    </location>
</feature>
<dbReference type="Proteomes" id="UP000677054">
    <property type="component" value="Unassembled WGS sequence"/>
</dbReference>
<dbReference type="InterPro" id="IPR010989">
    <property type="entry name" value="SNARE"/>
</dbReference>
<dbReference type="Gene3D" id="3.10.100.10">
    <property type="entry name" value="Mannose-Binding Protein A, subunit A"/>
    <property type="match status" value="1"/>
</dbReference>
<feature type="region of interest" description="Disordered" evidence="3">
    <location>
        <begin position="1"/>
        <end position="25"/>
    </location>
</feature>
<keyword evidence="1" id="KW-0653">Protein transport</keyword>
<evidence type="ECO:0000313" key="7">
    <source>
        <dbReference type="Proteomes" id="UP000677054"/>
    </source>
</evidence>
<feature type="compositionally biased region" description="Polar residues" evidence="3">
    <location>
        <begin position="464"/>
        <end position="477"/>
    </location>
</feature>
<dbReference type="SUPFAM" id="SSF56436">
    <property type="entry name" value="C-type lectin-like"/>
    <property type="match status" value="1"/>
</dbReference>
<evidence type="ECO:0000313" key="6">
    <source>
        <dbReference type="EMBL" id="CAD7242255.1"/>
    </source>
</evidence>
<keyword evidence="4" id="KW-0812">Transmembrane</keyword>
<reference evidence="6" key="1">
    <citation type="submission" date="2020-11" db="EMBL/GenBank/DDBJ databases">
        <authorList>
            <person name="Tran Van P."/>
        </authorList>
    </citation>
    <scope>NUCLEOTIDE SEQUENCE</scope>
</reference>
<dbReference type="OrthoDB" id="546861at2759"/>
<feature type="transmembrane region" description="Helical" evidence="4">
    <location>
        <begin position="95"/>
        <end position="117"/>
    </location>
</feature>